<dbReference type="HOGENOM" id="CLU_058669_0_1_4"/>
<dbReference type="InterPro" id="IPR012349">
    <property type="entry name" value="Split_barrel_FMN-bd"/>
</dbReference>
<dbReference type="AlphaFoldDB" id="A0A0B6RY45"/>
<dbReference type="Pfam" id="PF12766">
    <property type="entry name" value="Pyridox_oxase_2"/>
    <property type="match status" value="1"/>
</dbReference>
<protein>
    <submittedName>
        <fullName evidence="2">Pyridoxamine 5'-phosphate oxidase-like, FMN-binding domain protein</fullName>
    </submittedName>
</protein>
<name>A0A0B6RY45_BURPL</name>
<feature type="domain" description="Pyridoxamine 5'-phosphate oxidase Alr4036 family FMN-binding" evidence="1">
    <location>
        <begin position="12"/>
        <end position="96"/>
    </location>
</feature>
<dbReference type="Proteomes" id="UP000031838">
    <property type="component" value="Chromosome 2"/>
</dbReference>
<organism evidence="2 3">
    <name type="scientific">Burkholderia plantarii</name>
    <dbReference type="NCBI Taxonomy" id="41899"/>
    <lineage>
        <taxon>Bacteria</taxon>
        <taxon>Pseudomonadati</taxon>
        <taxon>Pseudomonadota</taxon>
        <taxon>Betaproteobacteria</taxon>
        <taxon>Burkholderiales</taxon>
        <taxon>Burkholderiaceae</taxon>
        <taxon>Burkholderia</taxon>
    </lineage>
</organism>
<evidence type="ECO:0000313" key="2">
    <source>
        <dbReference type="EMBL" id="AJK48303.1"/>
    </source>
</evidence>
<gene>
    <name evidence="2" type="ORF">BGL_2c02070</name>
</gene>
<accession>A0A0B6RY45</accession>
<reference evidence="3" key="1">
    <citation type="submission" date="2011-03" db="EMBL/GenBank/DDBJ databases">
        <authorList>
            <person name="Voget S."/>
            <person name="Streit W.R."/>
            <person name="Jaeger K.E."/>
            <person name="Daniel R."/>
        </authorList>
    </citation>
    <scope>NUCLEOTIDE SEQUENCE [LARGE SCALE GENOMIC DNA]</scope>
    <source>
        <strain evidence="3">PG1</strain>
    </source>
</reference>
<keyword evidence="3" id="KW-1185">Reference proteome</keyword>
<dbReference type="Gene3D" id="2.30.110.10">
    <property type="entry name" value="Electron Transport, Fmn-binding Protein, Chain A"/>
    <property type="match status" value="1"/>
</dbReference>
<evidence type="ECO:0000313" key="3">
    <source>
        <dbReference type="Proteomes" id="UP000031838"/>
    </source>
</evidence>
<dbReference type="KEGG" id="bgp:BGL_2c02070"/>
<reference evidence="2 3" key="2">
    <citation type="journal article" date="2016" name="Appl. Microbiol. Biotechnol.">
        <title>Mutations improving production and secretion of extracellular lipase by Burkholderia glumae PG1.</title>
        <authorList>
            <person name="Knapp A."/>
            <person name="Voget S."/>
            <person name="Gao R."/>
            <person name="Zaburannyi N."/>
            <person name="Krysciak D."/>
            <person name="Breuer M."/>
            <person name="Hauer B."/>
            <person name="Streit W.R."/>
            <person name="Muller R."/>
            <person name="Daniel R."/>
            <person name="Jaeger K.E."/>
        </authorList>
    </citation>
    <scope>NUCLEOTIDE SEQUENCE [LARGE SCALE GENOMIC DNA]</scope>
    <source>
        <strain evidence="2 3">PG1</strain>
    </source>
</reference>
<dbReference type="InterPro" id="IPR024624">
    <property type="entry name" value="Pyridox_Oxase_Alr4036_FMN-bd"/>
</dbReference>
<dbReference type="SUPFAM" id="SSF50475">
    <property type="entry name" value="FMN-binding split barrel"/>
    <property type="match status" value="1"/>
</dbReference>
<dbReference type="EMBL" id="CP002581">
    <property type="protein sequence ID" value="AJK48303.1"/>
    <property type="molecule type" value="Genomic_DNA"/>
</dbReference>
<dbReference type="OrthoDB" id="9152543at2"/>
<sequence length="191" mass="20375">MTDLCDRIWTLLEEGAGAGRERSPFTMLQAATLGLDGAPKVRTVVLRGADRQARTLMFHTDTRSAKVAELARDARIAMVGCDLANGLQIRVEGTATPRADSAGRLAIWRASRPRTLILYRAPLPPGTPVATPADAQPPAAGDDAPLDGFAHFAVIDVCVNAIDWLDLSGDGHQRARLVFGANGWQAGWIAP</sequence>
<dbReference type="GO" id="GO:0010181">
    <property type="term" value="F:FMN binding"/>
    <property type="evidence" value="ECO:0007669"/>
    <property type="project" value="InterPro"/>
</dbReference>
<proteinExistence type="predicted"/>
<evidence type="ECO:0000259" key="1">
    <source>
        <dbReference type="Pfam" id="PF12766"/>
    </source>
</evidence>
<dbReference type="RefSeq" id="WP_042626964.1">
    <property type="nucleotide sequence ID" value="NZ_CP002581.1"/>
</dbReference>